<dbReference type="EMBL" id="BDSP01000252">
    <property type="protein sequence ID" value="GAX26862.1"/>
    <property type="molecule type" value="Genomic_DNA"/>
</dbReference>
<dbReference type="Pfam" id="PF12937">
    <property type="entry name" value="F-box-like"/>
    <property type="match status" value="1"/>
</dbReference>
<dbReference type="OrthoDB" id="424465at2759"/>
<dbReference type="Gene3D" id="2.60.120.650">
    <property type="entry name" value="Cupin"/>
    <property type="match status" value="1"/>
</dbReference>
<dbReference type="AlphaFoldDB" id="A0A1Z5KLB9"/>
<dbReference type="InParanoid" id="A0A1Z5KLB9"/>
<dbReference type="PANTHER" id="PTHR12480">
    <property type="entry name" value="ARGININE DEMETHYLASE AND LYSYL-HYDROXYLASE JMJD"/>
    <property type="match status" value="1"/>
</dbReference>
<dbReference type="Pfam" id="PF13621">
    <property type="entry name" value="Cupin_8"/>
    <property type="match status" value="1"/>
</dbReference>
<comment type="caution">
    <text evidence="3">The sequence shown here is derived from an EMBL/GenBank/DDBJ whole genome shotgun (WGS) entry which is preliminary data.</text>
</comment>
<dbReference type="SMART" id="SM00558">
    <property type="entry name" value="JmjC"/>
    <property type="match status" value="1"/>
</dbReference>
<dbReference type="SUPFAM" id="SSF81383">
    <property type="entry name" value="F-box domain"/>
    <property type="match status" value="1"/>
</dbReference>
<gene>
    <name evidence="3" type="ORF">FisN_9Lh147</name>
</gene>
<dbReference type="InterPro" id="IPR050910">
    <property type="entry name" value="JMJD6_ArgDemeth/LysHydrox"/>
</dbReference>
<protein>
    <recommendedName>
        <fullName evidence="2">JmjC domain-containing protein</fullName>
    </recommendedName>
</protein>
<dbReference type="InterPro" id="IPR001810">
    <property type="entry name" value="F-box_dom"/>
</dbReference>
<dbReference type="SUPFAM" id="SSF51197">
    <property type="entry name" value="Clavaminate synthase-like"/>
    <property type="match status" value="1"/>
</dbReference>
<evidence type="ECO:0000313" key="4">
    <source>
        <dbReference type="Proteomes" id="UP000198406"/>
    </source>
</evidence>
<name>A0A1Z5KLB9_FISSO</name>
<evidence type="ECO:0000256" key="1">
    <source>
        <dbReference type="SAM" id="MobiDB-lite"/>
    </source>
</evidence>
<dbReference type="PANTHER" id="PTHR12480:SF21">
    <property type="entry name" value="JMJC DOMAIN-CONTAINING PROTEIN 8"/>
    <property type="match status" value="1"/>
</dbReference>
<accession>A0A1Z5KLB9</accession>
<dbReference type="InterPro" id="IPR003347">
    <property type="entry name" value="JmjC_dom"/>
</dbReference>
<keyword evidence="4" id="KW-1185">Reference proteome</keyword>
<dbReference type="InterPro" id="IPR036047">
    <property type="entry name" value="F-box-like_dom_sf"/>
</dbReference>
<feature type="domain" description="JmjC" evidence="2">
    <location>
        <begin position="272"/>
        <end position="453"/>
    </location>
</feature>
<evidence type="ECO:0000313" key="3">
    <source>
        <dbReference type="EMBL" id="GAX26862.1"/>
    </source>
</evidence>
<dbReference type="GO" id="GO:0000987">
    <property type="term" value="F:cis-regulatory region sequence-specific DNA binding"/>
    <property type="evidence" value="ECO:0007669"/>
    <property type="project" value="TreeGrafter"/>
</dbReference>
<evidence type="ECO:0000259" key="2">
    <source>
        <dbReference type="PROSITE" id="PS51184"/>
    </source>
</evidence>
<organism evidence="3 4">
    <name type="scientific">Fistulifera solaris</name>
    <name type="common">Oleaginous diatom</name>
    <dbReference type="NCBI Taxonomy" id="1519565"/>
    <lineage>
        <taxon>Eukaryota</taxon>
        <taxon>Sar</taxon>
        <taxon>Stramenopiles</taxon>
        <taxon>Ochrophyta</taxon>
        <taxon>Bacillariophyta</taxon>
        <taxon>Bacillariophyceae</taxon>
        <taxon>Bacillariophycidae</taxon>
        <taxon>Naviculales</taxon>
        <taxon>Naviculaceae</taxon>
        <taxon>Fistulifera</taxon>
    </lineage>
</organism>
<sequence length="529" mass="60727">MGKSKSEVAEEPCERRTSPSKRIRLDVTASDFAELEDHHPYGALPGGNVFFSEQARQAIRPSDLLPDDDAWLHILGYCNGRDLAFLVRVCRYFYVAGHSPELWRDLVLRRCHTEKRPIRSVGPTWKDTYVKLFYSEIPPHQPMSIPGIYSDTMYRLHSCRSFCIPKVWLDRSPTDTLERVSVKDLTVSRFKSRYENPNIPLLIEEAAKGWKAFERWNQPEYLLQHAAGRTFRTTSGVAPLPGNFSLDAYLDYCESTILEEAPLYLFDRTALEPGSHLWNDYMDDLQRSCPYWDPELMKSNGHDLFQVLGEGRRPDHTWLIAGPKRSGSVFHIDPNCTHAWNAAICGRKRWIFYPPGVTPPGVHPSADGDEVTLPLSVGEWIFQFWDEHIQRKQSAPRHERPLECTAMPGDVIFVPHGWWHLVVNLDKMNIAITHNYVSDSNLSNTLKFLETKLDQISGCRDREESIKPEHLSEEFKKALKQQVPEFLNKALKVPTWTCRAWKDAEAPKKSVIEQAKEAGPSSSFSFSFL</sequence>
<feature type="compositionally biased region" description="Basic and acidic residues" evidence="1">
    <location>
        <begin position="1"/>
        <end position="17"/>
    </location>
</feature>
<dbReference type="Proteomes" id="UP000198406">
    <property type="component" value="Unassembled WGS sequence"/>
</dbReference>
<dbReference type="GO" id="GO:0005634">
    <property type="term" value="C:nucleus"/>
    <property type="evidence" value="ECO:0007669"/>
    <property type="project" value="TreeGrafter"/>
</dbReference>
<reference evidence="3 4" key="1">
    <citation type="journal article" date="2015" name="Plant Cell">
        <title>Oil accumulation by the oleaginous diatom Fistulifera solaris as revealed by the genome and transcriptome.</title>
        <authorList>
            <person name="Tanaka T."/>
            <person name="Maeda Y."/>
            <person name="Veluchamy A."/>
            <person name="Tanaka M."/>
            <person name="Abida H."/>
            <person name="Marechal E."/>
            <person name="Bowler C."/>
            <person name="Muto M."/>
            <person name="Sunaga Y."/>
            <person name="Tanaka M."/>
            <person name="Yoshino T."/>
            <person name="Taniguchi T."/>
            <person name="Fukuda Y."/>
            <person name="Nemoto M."/>
            <person name="Matsumoto M."/>
            <person name="Wong P.S."/>
            <person name="Aburatani S."/>
            <person name="Fujibuchi W."/>
        </authorList>
    </citation>
    <scope>NUCLEOTIDE SEQUENCE [LARGE SCALE GENOMIC DNA]</scope>
    <source>
        <strain evidence="3 4">JPCC DA0580</strain>
    </source>
</reference>
<dbReference type="PROSITE" id="PS51184">
    <property type="entry name" value="JMJC"/>
    <property type="match status" value="1"/>
</dbReference>
<feature type="region of interest" description="Disordered" evidence="1">
    <location>
        <begin position="1"/>
        <end position="21"/>
    </location>
</feature>
<dbReference type="Gene3D" id="1.20.1280.50">
    <property type="match status" value="1"/>
</dbReference>
<proteinExistence type="predicted"/>
<dbReference type="InterPro" id="IPR041667">
    <property type="entry name" value="Cupin_8"/>
</dbReference>